<dbReference type="CDD" id="cd20548">
    <property type="entry name" value="CYCLIN_RB-like"/>
    <property type="match status" value="1"/>
</dbReference>
<dbReference type="PANTHER" id="PTHR13742:SF17">
    <property type="entry name" value="RE32990P-RELATED"/>
    <property type="match status" value="1"/>
</dbReference>
<dbReference type="SMART" id="SM01368">
    <property type="entry name" value="RB_A"/>
    <property type="match status" value="1"/>
</dbReference>
<dbReference type="GO" id="GO:0000785">
    <property type="term" value="C:chromatin"/>
    <property type="evidence" value="ECO:0007669"/>
    <property type="project" value="TreeGrafter"/>
</dbReference>
<feature type="compositionally biased region" description="Polar residues" evidence="1">
    <location>
        <begin position="537"/>
        <end position="548"/>
    </location>
</feature>
<protein>
    <recommendedName>
        <fullName evidence="2">Retinoblastoma-associated protein A-box domain-containing protein</fullName>
    </recommendedName>
</protein>
<dbReference type="EMBL" id="LXWW01000579">
    <property type="protein sequence ID" value="OAO11785.1"/>
    <property type="molecule type" value="Genomic_DNA"/>
</dbReference>
<organism evidence="3 4">
    <name type="scientific">Blastocystis sp. subtype 1 (strain ATCC 50177 / NandII)</name>
    <dbReference type="NCBI Taxonomy" id="478820"/>
    <lineage>
        <taxon>Eukaryota</taxon>
        <taxon>Sar</taxon>
        <taxon>Stramenopiles</taxon>
        <taxon>Bigyra</taxon>
        <taxon>Opalozoa</taxon>
        <taxon>Opalinata</taxon>
        <taxon>Blastocystidae</taxon>
        <taxon>Blastocystis</taxon>
    </lineage>
</organism>
<sequence length="597" mass="66370">MTEYQRSRGVLPGTPMTPFHSENSLESLMGNRLKTPSAALYATPKYELPMSKAGSQQSETGVQLLLYWKSRLNSFSRDSFLPNVASALGRSPVQLLYDEMSSIVMKIHINNLVIQDVNKLTLAIFNSVLAALMDDVIIGGNKERALALLTNQSMTHSVLALSYDTSIYLLINNQFDILSRLSAFGVTTFDILRILEKFVQKLNQQSYYLIAGDVRNHYTRINENIVNYAIWCSDSTIWQSIGVKNETRVTVSIELLIRNLLYFANMHIRELSAVLDIPAPKKELVREEAWKLLRHIVQCSVFLLRDRTVDCLLVCSLYSIAKLFKVDLGFVKLLNAFASLFPDTLHRVKYNIVMGCEELGIRPEKQRGNIIDFYNNVFVLANNDYLVALKKRIEEKGDGSSLQAAATEKRCLSIQESIKEEAKETLACLQQTVEKAPVPAAPSGVMTPTNSVKGREEPRAAVPEVLTATGAAPPAEKTVSGSVSGAMKSILLDDPKSLHNTEEEVKDVLMNLASLSPSRNAPLLSRGSSRSLPHFAQSPTGTPEATPAQMTNIVLEYKYGRPTGSVAKRPVEVGYITSPIPQSERMDPVEEKRRKTE</sequence>
<reference evidence="3 4" key="1">
    <citation type="submission" date="2016-05" db="EMBL/GenBank/DDBJ databases">
        <title>Nuclear genome of Blastocystis sp. subtype 1 NandII.</title>
        <authorList>
            <person name="Gentekaki E."/>
            <person name="Curtis B."/>
            <person name="Stairs C."/>
            <person name="Eme L."/>
            <person name="Herman E."/>
            <person name="Klimes V."/>
            <person name="Arias M.C."/>
            <person name="Elias M."/>
            <person name="Hilliou F."/>
            <person name="Klute M."/>
            <person name="Malik S.-B."/>
            <person name="Pightling A."/>
            <person name="Rachubinski R."/>
            <person name="Salas D."/>
            <person name="Schlacht A."/>
            <person name="Suga H."/>
            <person name="Archibald J."/>
            <person name="Ball S.G."/>
            <person name="Clark G."/>
            <person name="Dacks J."/>
            <person name="Van Der Giezen M."/>
            <person name="Tsaousis A."/>
            <person name="Roger A."/>
        </authorList>
    </citation>
    <scope>NUCLEOTIDE SEQUENCE [LARGE SCALE GENOMIC DNA]</scope>
    <source>
        <strain evidence="4">ATCC 50177 / NandII</strain>
    </source>
</reference>
<dbReference type="GO" id="GO:0000977">
    <property type="term" value="F:RNA polymerase II transcription regulatory region sequence-specific DNA binding"/>
    <property type="evidence" value="ECO:0007669"/>
    <property type="project" value="TreeGrafter"/>
</dbReference>
<dbReference type="InterPro" id="IPR036915">
    <property type="entry name" value="Cyclin-like_sf"/>
</dbReference>
<keyword evidence="4" id="KW-1185">Reference proteome</keyword>
<dbReference type="Gene3D" id="1.10.472.10">
    <property type="entry name" value="Cyclin-like"/>
    <property type="match status" value="1"/>
</dbReference>
<dbReference type="STRING" id="478820.A0A196S3Q1"/>
<dbReference type="GO" id="GO:0005634">
    <property type="term" value="C:nucleus"/>
    <property type="evidence" value="ECO:0007669"/>
    <property type="project" value="InterPro"/>
</dbReference>
<dbReference type="SUPFAM" id="SSF47954">
    <property type="entry name" value="Cyclin-like"/>
    <property type="match status" value="2"/>
</dbReference>
<comment type="caution">
    <text evidence="3">The sequence shown here is derived from an EMBL/GenBank/DDBJ whole genome shotgun (WGS) entry which is preliminary data.</text>
</comment>
<feature type="compositionally biased region" description="Low complexity" evidence="1">
    <location>
        <begin position="523"/>
        <end position="532"/>
    </location>
</feature>
<evidence type="ECO:0000256" key="1">
    <source>
        <dbReference type="SAM" id="MobiDB-lite"/>
    </source>
</evidence>
<name>A0A196S3Q1_BLAHN</name>
<accession>A0A196S3Q1</accession>
<feature type="region of interest" description="Disordered" evidence="1">
    <location>
        <begin position="518"/>
        <end position="548"/>
    </location>
</feature>
<dbReference type="Pfam" id="PF01858">
    <property type="entry name" value="RB_A"/>
    <property type="match status" value="1"/>
</dbReference>
<feature type="compositionally biased region" description="Basic and acidic residues" evidence="1">
    <location>
        <begin position="584"/>
        <end position="597"/>
    </location>
</feature>
<dbReference type="InterPro" id="IPR002719">
    <property type="entry name" value="RB_B"/>
</dbReference>
<dbReference type="OrthoDB" id="193701at2759"/>
<dbReference type="GO" id="GO:2000134">
    <property type="term" value="P:negative regulation of G1/S transition of mitotic cell cycle"/>
    <property type="evidence" value="ECO:0007669"/>
    <property type="project" value="TreeGrafter"/>
</dbReference>
<dbReference type="GO" id="GO:0030154">
    <property type="term" value="P:cell differentiation"/>
    <property type="evidence" value="ECO:0007669"/>
    <property type="project" value="TreeGrafter"/>
</dbReference>
<gene>
    <name evidence="3" type="ORF">AV274_6537</name>
</gene>
<dbReference type="InterPro" id="IPR028309">
    <property type="entry name" value="RB_fam"/>
</dbReference>
<dbReference type="AlphaFoldDB" id="A0A196S3Q1"/>
<feature type="region of interest" description="Disordered" evidence="1">
    <location>
        <begin position="1"/>
        <end position="21"/>
    </location>
</feature>
<feature type="region of interest" description="Disordered" evidence="1">
    <location>
        <begin position="577"/>
        <end position="597"/>
    </location>
</feature>
<proteinExistence type="predicted"/>
<dbReference type="GO" id="GO:0006357">
    <property type="term" value="P:regulation of transcription by RNA polymerase II"/>
    <property type="evidence" value="ECO:0007669"/>
    <property type="project" value="InterPro"/>
</dbReference>
<feature type="domain" description="Retinoblastoma-associated protein A-box" evidence="2">
    <location>
        <begin position="14"/>
        <end position="241"/>
    </location>
</feature>
<evidence type="ECO:0000313" key="4">
    <source>
        <dbReference type="Proteomes" id="UP000078348"/>
    </source>
</evidence>
<dbReference type="InterPro" id="IPR002720">
    <property type="entry name" value="RB_A"/>
</dbReference>
<dbReference type="PANTHER" id="PTHR13742">
    <property type="entry name" value="RETINOBLASTOMA-ASSOCIATED PROTEIN RB -RELATED"/>
    <property type="match status" value="1"/>
</dbReference>
<dbReference type="Proteomes" id="UP000078348">
    <property type="component" value="Unassembled WGS sequence"/>
</dbReference>
<evidence type="ECO:0000259" key="2">
    <source>
        <dbReference type="SMART" id="SM01368"/>
    </source>
</evidence>
<evidence type="ECO:0000313" key="3">
    <source>
        <dbReference type="EMBL" id="OAO11785.1"/>
    </source>
</evidence>
<dbReference type="GO" id="GO:0005667">
    <property type="term" value="C:transcription regulator complex"/>
    <property type="evidence" value="ECO:0007669"/>
    <property type="project" value="TreeGrafter"/>
</dbReference>
<dbReference type="Pfam" id="PF01857">
    <property type="entry name" value="RB_B"/>
    <property type="match status" value="1"/>
</dbReference>